<dbReference type="AlphaFoldDB" id="A0AA39SA74"/>
<proteinExistence type="predicted"/>
<comment type="caution">
    <text evidence="1">The sequence shown here is derived from an EMBL/GenBank/DDBJ whole genome shotgun (WGS) entry which is preliminary data.</text>
</comment>
<name>A0AA39SA74_ACESA</name>
<dbReference type="EMBL" id="JAUESC010000382">
    <property type="protein sequence ID" value="KAK0587117.1"/>
    <property type="molecule type" value="Genomic_DNA"/>
</dbReference>
<reference evidence="1" key="2">
    <citation type="submission" date="2023-06" db="EMBL/GenBank/DDBJ databases">
        <authorList>
            <person name="Swenson N.G."/>
            <person name="Wegrzyn J.L."/>
            <person name="Mcevoy S.L."/>
        </authorList>
    </citation>
    <scope>NUCLEOTIDE SEQUENCE</scope>
    <source>
        <strain evidence="1">NS2018</strain>
        <tissue evidence="1">Leaf</tissue>
    </source>
</reference>
<dbReference type="Proteomes" id="UP001168877">
    <property type="component" value="Unassembled WGS sequence"/>
</dbReference>
<reference evidence="1" key="1">
    <citation type="journal article" date="2022" name="Plant J.">
        <title>Strategies of tolerance reflected in two North American maple genomes.</title>
        <authorList>
            <person name="McEvoy S.L."/>
            <person name="Sezen U.U."/>
            <person name="Trouern-Trend A."/>
            <person name="McMahon S.M."/>
            <person name="Schaberg P.G."/>
            <person name="Yang J."/>
            <person name="Wegrzyn J.L."/>
            <person name="Swenson N.G."/>
        </authorList>
    </citation>
    <scope>NUCLEOTIDE SEQUENCE</scope>
    <source>
        <strain evidence="1">NS2018</strain>
    </source>
</reference>
<accession>A0AA39SA74</accession>
<gene>
    <name evidence="1" type="ORF">LWI29_017630</name>
</gene>
<keyword evidence="2" id="KW-1185">Reference proteome</keyword>
<evidence type="ECO:0000313" key="1">
    <source>
        <dbReference type="EMBL" id="KAK0587117.1"/>
    </source>
</evidence>
<sequence>MKSFLRGWALAITPRGHLTCGIGGWVVSELFDIVHSLRPPPFRYINCIVKESVWGVRAVCSLNLFWMVQIGFCFVDILTVGKHHALSCPDIQNWCPEWCLCIKNINGWSQNRLFFSNSSYNGGWIDLLCAEAPFCMYLDVNLSFFSSAIS</sequence>
<organism evidence="1 2">
    <name type="scientific">Acer saccharum</name>
    <name type="common">Sugar maple</name>
    <dbReference type="NCBI Taxonomy" id="4024"/>
    <lineage>
        <taxon>Eukaryota</taxon>
        <taxon>Viridiplantae</taxon>
        <taxon>Streptophyta</taxon>
        <taxon>Embryophyta</taxon>
        <taxon>Tracheophyta</taxon>
        <taxon>Spermatophyta</taxon>
        <taxon>Magnoliopsida</taxon>
        <taxon>eudicotyledons</taxon>
        <taxon>Gunneridae</taxon>
        <taxon>Pentapetalae</taxon>
        <taxon>rosids</taxon>
        <taxon>malvids</taxon>
        <taxon>Sapindales</taxon>
        <taxon>Sapindaceae</taxon>
        <taxon>Hippocastanoideae</taxon>
        <taxon>Acereae</taxon>
        <taxon>Acer</taxon>
    </lineage>
</organism>
<protein>
    <submittedName>
        <fullName evidence="1">Uncharacterized protein</fullName>
    </submittedName>
</protein>
<evidence type="ECO:0000313" key="2">
    <source>
        <dbReference type="Proteomes" id="UP001168877"/>
    </source>
</evidence>